<evidence type="ECO:0000313" key="1">
    <source>
        <dbReference type="EMBL" id="AGB02252.1"/>
    </source>
</evidence>
<dbReference type="EMBL" id="CP003167">
    <property type="protein sequence ID" value="AGB02252.1"/>
    <property type="molecule type" value="Genomic_DNA"/>
</dbReference>
<accession>L0HBZ8</accession>
<dbReference type="HOGENOM" id="CLU_699448_0_0_2"/>
<dbReference type="AlphaFoldDB" id="L0HBZ8"/>
<dbReference type="KEGG" id="mfo:Metfor_1209"/>
<dbReference type="eggNOG" id="arCOG13632">
    <property type="taxonomic scope" value="Archaea"/>
</dbReference>
<dbReference type="STRING" id="593750.Metfor_1209"/>
<dbReference type="Proteomes" id="UP000010824">
    <property type="component" value="Chromosome"/>
</dbReference>
<sequence precursor="true">MKRIKIGVILLALLLAAMAIIPMVSADNTGTSSATAIQAPTIDVKKIILPELQFEASQKFVDVNQGLNPDKNTVPSKFLTSEFKAGNQGVSKIPYGSIIYHSRDGITRVFDSSGKQLFAADDMKVAKVFTPQGPQAATYVHEVPEGSFINTQGDRKYTIYENSVILTEVTETSAVSGVIMAAPSDWPPQYIEGVEYTPTQAVGRFTSQWTVPTAPSSTQSGQITTIWNGLHRNSGASGVIQPVLAWNENGDLRYTIRVWEVSSSGTYKSTQYGARAGHTIVGDIAWDSSMSYWKVTIKDVNSGDISPMWSNLVSTSSCQAALMLEGFQQPVNRAYYPGAITFTNNVLRSTAGTVITPPASSVNGYVATTWYSGNNLLAVNKNNWPSSVVLSTGN</sequence>
<gene>
    <name evidence="1" type="ordered locus">Metfor_1209</name>
</gene>
<name>L0HBZ8_METFS</name>
<dbReference type="InParanoid" id="L0HBZ8"/>
<proteinExistence type="predicted"/>
<protein>
    <submittedName>
        <fullName evidence="1">Uncharacterized protein</fullName>
    </submittedName>
</protein>
<reference evidence="1 2" key="2">
    <citation type="journal article" date="2014" name="Genome Announc.">
        <title>Complete Genome Sequence of Methanoregula formicica SMSPT, a Mesophilic Hydrogenotrophic Methanogen Isolated from a Methanogenic Upflow Anaerobic Sludge Blanket Reactor.</title>
        <authorList>
            <person name="Yamamoto K."/>
            <person name="Tamaki H."/>
            <person name="Cadillo-Quiroz H."/>
            <person name="Imachi H."/>
            <person name="Kyrpides N."/>
            <person name="Woyke T."/>
            <person name="Goodwin L."/>
            <person name="Zinder S.H."/>
            <person name="Kamagata Y."/>
            <person name="Liu W.T."/>
        </authorList>
    </citation>
    <scope>NUCLEOTIDE SEQUENCE [LARGE SCALE GENOMIC DNA]</scope>
    <source>
        <strain evidence="2">DSM 22288 / NBRC 105244 / SMSP</strain>
    </source>
</reference>
<evidence type="ECO:0000313" key="2">
    <source>
        <dbReference type="Proteomes" id="UP000010824"/>
    </source>
</evidence>
<organism evidence="1 2">
    <name type="scientific">Methanoregula formicica (strain DSM 22288 / NBRC 105244 / SMSP)</name>
    <dbReference type="NCBI Taxonomy" id="593750"/>
    <lineage>
        <taxon>Archaea</taxon>
        <taxon>Methanobacteriati</taxon>
        <taxon>Methanobacteriota</taxon>
        <taxon>Stenosarchaea group</taxon>
        <taxon>Methanomicrobia</taxon>
        <taxon>Methanomicrobiales</taxon>
        <taxon>Methanoregulaceae</taxon>
        <taxon>Methanoregula</taxon>
    </lineage>
</organism>
<reference evidence="2" key="1">
    <citation type="submission" date="2011-12" db="EMBL/GenBank/DDBJ databases">
        <title>Complete sequence of Methanoregula formicicum SMSP.</title>
        <authorList>
            <person name="Lucas S."/>
            <person name="Han J."/>
            <person name="Lapidus A."/>
            <person name="Cheng J.-F."/>
            <person name="Goodwin L."/>
            <person name="Pitluck S."/>
            <person name="Peters L."/>
            <person name="Ovchinnikova G."/>
            <person name="Teshima H."/>
            <person name="Detter J.C."/>
            <person name="Han C."/>
            <person name="Tapia R."/>
            <person name="Land M."/>
            <person name="Hauser L."/>
            <person name="Kyrpides N."/>
            <person name="Ivanova N."/>
            <person name="Pagani I."/>
            <person name="Imachi H."/>
            <person name="Tamaki H."/>
            <person name="Sekiguchi Y."/>
            <person name="Kamagata Y."/>
            <person name="Cadillo-Quiroz H."/>
            <person name="Zinder S."/>
            <person name="Liu W.-T."/>
            <person name="Woyke T."/>
        </authorList>
    </citation>
    <scope>NUCLEOTIDE SEQUENCE [LARGE SCALE GENOMIC DNA]</scope>
    <source>
        <strain evidence="2">DSM 22288 / NBRC 105244 / SMSP</strain>
    </source>
</reference>
<keyword evidence="2" id="KW-1185">Reference proteome</keyword>